<dbReference type="InterPro" id="IPR015413">
    <property type="entry name" value="Methionyl/Leucyl_tRNA_Synth"/>
</dbReference>
<dbReference type="CDD" id="cd07957">
    <property type="entry name" value="Anticodon_Ia_Met"/>
    <property type="match status" value="1"/>
</dbReference>
<evidence type="ECO:0000256" key="2">
    <source>
        <dbReference type="ARBA" id="ARBA00004496"/>
    </source>
</evidence>
<dbReference type="GO" id="GO:0000049">
    <property type="term" value="F:tRNA binding"/>
    <property type="evidence" value="ECO:0007669"/>
    <property type="project" value="UniProtKB-UniRule"/>
</dbReference>
<comment type="subcellular location">
    <subcellularLocation>
        <location evidence="2 16">Cytoplasm</location>
    </subcellularLocation>
</comment>
<dbReference type="CDD" id="cd00814">
    <property type="entry name" value="MetRS_core"/>
    <property type="match status" value="1"/>
</dbReference>
<dbReference type="CDD" id="cd02800">
    <property type="entry name" value="tRNA_bind_EcMetRS_like"/>
    <property type="match status" value="1"/>
</dbReference>
<dbReference type="Gene3D" id="1.10.730.10">
    <property type="entry name" value="Isoleucyl-tRNA Synthetase, Domain 1"/>
    <property type="match status" value="1"/>
</dbReference>
<dbReference type="SUPFAM" id="SSF52374">
    <property type="entry name" value="Nucleotidylyl transferase"/>
    <property type="match status" value="1"/>
</dbReference>
<dbReference type="PANTHER" id="PTHR45765:SF1">
    <property type="entry name" value="METHIONINE--TRNA LIGASE, CYTOPLASMIC"/>
    <property type="match status" value="1"/>
</dbReference>
<dbReference type="InterPro" id="IPR012340">
    <property type="entry name" value="NA-bd_OB-fold"/>
</dbReference>
<keyword evidence="7 16" id="KW-0436">Ligase</keyword>
<feature type="coiled-coil region" evidence="17">
    <location>
        <begin position="425"/>
        <end position="456"/>
    </location>
</feature>
<keyword evidence="6 16" id="KW-0820">tRNA-binding</keyword>
<dbReference type="RefSeq" id="WP_131449545.1">
    <property type="nucleotide sequence ID" value="NZ_SJZI01000042.1"/>
</dbReference>
<dbReference type="FunFam" id="2.20.28.20:FF:000001">
    <property type="entry name" value="Methionine--tRNA ligase"/>
    <property type="match status" value="1"/>
</dbReference>
<dbReference type="InterPro" id="IPR023458">
    <property type="entry name" value="Met-tRNA_ligase_1"/>
</dbReference>
<dbReference type="SUPFAM" id="SSF47323">
    <property type="entry name" value="Anticodon-binding domain of a subclass of class I aminoacyl-tRNA synthetases"/>
    <property type="match status" value="1"/>
</dbReference>
<feature type="binding site" evidence="16">
    <location>
        <position position="146"/>
    </location>
    <ligand>
        <name>Zn(2+)</name>
        <dbReference type="ChEBI" id="CHEBI:29105"/>
    </ligand>
</feature>
<evidence type="ECO:0000313" key="20">
    <source>
        <dbReference type="Proteomes" id="UP000295334"/>
    </source>
</evidence>
<keyword evidence="17" id="KW-0175">Coiled coil</keyword>
<evidence type="ECO:0000256" key="17">
    <source>
        <dbReference type="SAM" id="Coils"/>
    </source>
</evidence>
<dbReference type="GO" id="GO:0046872">
    <property type="term" value="F:metal ion binding"/>
    <property type="evidence" value="ECO:0007669"/>
    <property type="project" value="UniProtKB-KW"/>
</dbReference>
<dbReference type="Pfam" id="PF19303">
    <property type="entry name" value="Anticodon_3"/>
    <property type="match status" value="1"/>
</dbReference>
<dbReference type="Pfam" id="PF01588">
    <property type="entry name" value="tRNA_bind"/>
    <property type="match status" value="1"/>
</dbReference>
<dbReference type="PRINTS" id="PR01041">
    <property type="entry name" value="TRNASYNTHMET"/>
</dbReference>
<comment type="catalytic activity">
    <reaction evidence="15 16">
        <text>tRNA(Met) + L-methionine + ATP = L-methionyl-tRNA(Met) + AMP + diphosphate</text>
        <dbReference type="Rhea" id="RHEA:13481"/>
        <dbReference type="Rhea" id="RHEA-COMP:9667"/>
        <dbReference type="Rhea" id="RHEA-COMP:9698"/>
        <dbReference type="ChEBI" id="CHEBI:30616"/>
        <dbReference type="ChEBI" id="CHEBI:33019"/>
        <dbReference type="ChEBI" id="CHEBI:57844"/>
        <dbReference type="ChEBI" id="CHEBI:78442"/>
        <dbReference type="ChEBI" id="CHEBI:78530"/>
        <dbReference type="ChEBI" id="CHEBI:456215"/>
        <dbReference type="EC" id="6.1.1.10"/>
    </reaction>
</comment>
<keyword evidence="10 16" id="KW-0862">Zinc</keyword>
<evidence type="ECO:0000256" key="1">
    <source>
        <dbReference type="ARBA" id="ARBA00003314"/>
    </source>
</evidence>
<comment type="subunit">
    <text evidence="4 16">Homodimer.</text>
</comment>
<dbReference type="InterPro" id="IPR041872">
    <property type="entry name" value="Anticodon_Met"/>
</dbReference>
<dbReference type="SUPFAM" id="SSF50249">
    <property type="entry name" value="Nucleic acid-binding proteins"/>
    <property type="match status" value="1"/>
</dbReference>
<evidence type="ECO:0000256" key="15">
    <source>
        <dbReference type="ARBA" id="ARBA00047364"/>
    </source>
</evidence>
<accession>A0A4R1BC02</accession>
<feature type="short sequence motif" description="'KMSKS' region" evidence="16">
    <location>
        <begin position="336"/>
        <end position="340"/>
    </location>
</feature>
<keyword evidence="12 16" id="KW-0694">RNA-binding</keyword>
<comment type="cofactor">
    <cofactor evidence="16">
        <name>Zn(2+)</name>
        <dbReference type="ChEBI" id="CHEBI:29105"/>
    </cofactor>
    <text evidence="16">Binds 1 zinc ion per subunit.</text>
</comment>
<evidence type="ECO:0000256" key="4">
    <source>
        <dbReference type="ARBA" id="ARBA00011738"/>
    </source>
</evidence>
<dbReference type="HAMAP" id="MF_00098">
    <property type="entry name" value="Met_tRNA_synth_type1"/>
    <property type="match status" value="1"/>
</dbReference>
<evidence type="ECO:0000256" key="12">
    <source>
        <dbReference type="ARBA" id="ARBA00022884"/>
    </source>
</evidence>
<feature type="binding site" evidence="16">
    <location>
        <position position="162"/>
    </location>
    <ligand>
        <name>Zn(2+)</name>
        <dbReference type="ChEBI" id="CHEBI:29105"/>
    </ligand>
</feature>
<evidence type="ECO:0000259" key="18">
    <source>
        <dbReference type="PROSITE" id="PS50886"/>
    </source>
</evidence>
<proteinExistence type="inferred from homology"/>
<gene>
    <name evidence="16" type="primary">metG</name>
    <name evidence="19" type="ORF">EPD60_11265</name>
</gene>
<dbReference type="OrthoDB" id="9810191at2"/>
<comment type="similarity">
    <text evidence="3 16">Belongs to the class-I aminoacyl-tRNA synthetase family. MetG type 1 subfamily.</text>
</comment>
<dbReference type="Gene3D" id="2.40.50.140">
    <property type="entry name" value="Nucleic acid-binding proteins"/>
    <property type="match status" value="1"/>
</dbReference>
<evidence type="ECO:0000313" key="19">
    <source>
        <dbReference type="EMBL" id="TCJ14555.1"/>
    </source>
</evidence>
<evidence type="ECO:0000256" key="7">
    <source>
        <dbReference type="ARBA" id="ARBA00022598"/>
    </source>
</evidence>
<evidence type="ECO:0000256" key="11">
    <source>
        <dbReference type="ARBA" id="ARBA00022840"/>
    </source>
</evidence>
<evidence type="ECO:0000256" key="13">
    <source>
        <dbReference type="ARBA" id="ARBA00022917"/>
    </source>
</evidence>
<evidence type="ECO:0000256" key="6">
    <source>
        <dbReference type="ARBA" id="ARBA00022555"/>
    </source>
</evidence>
<feature type="binding site" evidence="16">
    <location>
        <position position="149"/>
    </location>
    <ligand>
        <name>Zn(2+)</name>
        <dbReference type="ChEBI" id="CHEBI:29105"/>
    </ligand>
</feature>
<dbReference type="InterPro" id="IPR002547">
    <property type="entry name" value="tRNA-bd_dom"/>
</dbReference>
<dbReference type="InterPro" id="IPR029038">
    <property type="entry name" value="MetRS_Zn"/>
</dbReference>
<keyword evidence="8 16" id="KW-0479">Metal-binding</keyword>
<feature type="binding site" evidence="16">
    <location>
        <position position="159"/>
    </location>
    <ligand>
        <name>Zn(2+)</name>
        <dbReference type="ChEBI" id="CHEBI:29105"/>
    </ligand>
</feature>
<evidence type="ECO:0000256" key="5">
    <source>
        <dbReference type="ARBA" id="ARBA00022490"/>
    </source>
</evidence>
<evidence type="ECO:0000256" key="9">
    <source>
        <dbReference type="ARBA" id="ARBA00022741"/>
    </source>
</evidence>
<keyword evidence="5 16" id="KW-0963">Cytoplasm</keyword>
<keyword evidence="14 16" id="KW-0030">Aminoacyl-tRNA synthetase</keyword>
<dbReference type="FunFam" id="2.40.50.140:FF:000042">
    <property type="entry name" value="Methionine--tRNA ligase"/>
    <property type="match status" value="1"/>
</dbReference>
<feature type="short sequence motif" description="'HIGH' region" evidence="16">
    <location>
        <begin position="14"/>
        <end position="24"/>
    </location>
</feature>
<dbReference type="InterPro" id="IPR009080">
    <property type="entry name" value="tRNAsynth_Ia_anticodon-bd"/>
</dbReference>
<dbReference type="PROSITE" id="PS50886">
    <property type="entry name" value="TRBD"/>
    <property type="match status" value="1"/>
</dbReference>
<dbReference type="PANTHER" id="PTHR45765">
    <property type="entry name" value="METHIONINE--TRNA LIGASE"/>
    <property type="match status" value="1"/>
</dbReference>
<dbReference type="NCBIfam" id="TIGR00399">
    <property type="entry name" value="metG_C_term"/>
    <property type="match status" value="1"/>
</dbReference>
<keyword evidence="11 16" id="KW-0067">ATP-binding</keyword>
<feature type="binding site" evidence="16">
    <location>
        <position position="339"/>
    </location>
    <ligand>
        <name>ATP</name>
        <dbReference type="ChEBI" id="CHEBI:30616"/>
    </ligand>
</feature>
<dbReference type="InterPro" id="IPR004495">
    <property type="entry name" value="Met-tRNA-synth_bsu_C"/>
</dbReference>
<evidence type="ECO:0000256" key="14">
    <source>
        <dbReference type="ARBA" id="ARBA00023146"/>
    </source>
</evidence>
<dbReference type="NCBIfam" id="NF001100">
    <property type="entry name" value="PRK00133.1"/>
    <property type="match status" value="1"/>
</dbReference>
<evidence type="ECO:0000256" key="16">
    <source>
        <dbReference type="HAMAP-Rule" id="MF_00098"/>
    </source>
</evidence>
<dbReference type="GO" id="GO:0005524">
    <property type="term" value="F:ATP binding"/>
    <property type="evidence" value="ECO:0007669"/>
    <property type="project" value="UniProtKB-UniRule"/>
</dbReference>
<dbReference type="GO" id="GO:0005829">
    <property type="term" value="C:cytosol"/>
    <property type="evidence" value="ECO:0007669"/>
    <property type="project" value="TreeGrafter"/>
</dbReference>
<comment type="caution">
    <text evidence="19">The sequence shown here is derived from an EMBL/GenBank/DDBJ whole genome shotgun (WGS) entry which is preliminary data.</text>
</comment>
<keyword evidence="20" id="KW-1185">Reference proteome</keyword>
<dbReference type="AlphaFoldDB" id="A0A4R1BC02"/>
<dbReference type="InterPro" id="IPR033911">
    <property type="entry name" value="MetRS_core"/>
</dbReference>
<dbReference type="Proteomes" id="UP000295334">
    <property type="component" value="Unassembled WGS sequence"/>
</dbReference>
<dbReference type="Gene3D" id="3.40.50.620">
    <property type="entry name" value="HUPs"/>
    <property type="match status" value="1"/>
</dbReference>
<dbReference type="Gene3D" id="2.20.28.20">
    <property type="entry name" value="Methionyl-tRNA synthetase, Zn-domain"/>
    <property type="match status" value="1"/>
</dbReference>
<dbReference type="Pfam" id="PF09334">
    <property type="entry name" value="tRNA-synt_1g"/>
    <property type="match status" value="1"/>
</dbReference>
<evidence type="ECO:0000256" key="8">
    <source>
        <dbReference type="ARBA" id="ARBA00022723"/>
    </source>
</evidence>
<keyword evidence="13 16" id="KW-0648">Protein biosynthesis</keyword>
<evidence type="ECO:0000256" key="3">
    <source>
        <dbReference type="ARBA" id="ARBA00008258"/>
    </source>
</evidence>
<dbReference type="EMBL" id="SJZI01000042">
    <property type="protein sequence ID" value="TCJ14555.1"/>
    <property type="molecule type" value="Genomic_DNA"/>
</dbReference>
<keyword evidence="9 16" id="KW-0547">Nucleotide-binding</keyword>
<organism evidence="19 20">
    <name type="scientific">Flaviaesturariibacter flavus</name>
    <dbReference type="NCBI Taxonomy" id="2502780"/>
    <lineage>
        <taxon>Bacteria</taxon>
        <taxon>Pseudomonadati</taxon>
        <taxon>Bacteroidota</taxon>
        <taxon>Chitinophagia</taxon>
        <taxon>Chitinophagales</taxon>
        <taxon>Chitinophagaceae</taxon>
        <taxon>Flaviaestuariibacter</taxon>
    </lineage>
</organism>
<name>A0A4R1BC02_9BACT</name>
<protein>
    <recommendedName>
        <fullName evidence="16">Methionine--tRNA ligase</fullName>
        <ecNumber evidence="16">6.1.1.10</ecNumber>
    </recommendedName>
    <alternativeName>
        <fullName evidence="16">Methionyl-tRNA synthetase</fullName>
        <shortName evidence="16">MetRS</shortName>
    </alternativeName>
</protein>
<feature type="domain" description="TRNA-binding" evidence="18">
    <location>
        <begin position="636"/>
        <end position="737"/>
    </location>
</feature>
<comment type="function">
    <text evidence="1 16">Is required not only for elongation of protein synthesis but also for the initiation of all mRNA translation through initiator tRNA(fMet) aminoacylation.</text>
</comment>
<dbReference type="EC" id="6.1.1.10" evidence="16"/>
<evidence type="ECO:0000256" key="10">
    <source>
        <dbReference type="ARBA" id="ARBA00022833"/>
    </source>
</evidence>
<reference evidence="19 20" key="1">
    <citation type="submission" date="2019-03" db="EMBL/GenBank/DDBJ databases">
        <authorList>
            <person name="Kim M.K.M."/>
        </authorList>
    </citation>
    <scope>NUCLEOTIDE SEQUENCE [LARGE SCALE GENOMIC DNA]</scope>
    <source>
        <strain evidence="19 20">17J68-12</strain>
    </source>
</reference>
<dbReference type="GO" id="GO:0006431">
    <property type="term" value="P:methionyl-tRNA aminoacylation"/>
    <property type="evidence" value="ECO:0007669"/>
    <property type="project" value="UniProtKB-UniRule"/>
</dbReference>
<dbReference type="SUPFAM" id="SSF57770">
    <property type="entry name" value="Methionyl-tRNA synthetase (MetRS), Zn-domain"/>
    <property type="match status" value="1"/>
</dbReference>
<sequence>MTTPKRYLITSALPYANGHKHIGHLAGAYIPADIYVRYLRAQGRDVVFVCGSDEHGTAIPIQAMKEGTTPQAIIDKYHTIMKENFDDLSVSFDVYDRTSAPVHHETAQEFFTYLNDRNLLVTKESEQYFDEAANTFLADRYIKGTCPNCGFNGAFGDQCEKCGTALSPDELINPVSTLSGNPPVKRATKHWYLPLDQHEAWLREYILEGHKDDWRANVVGQCKSWIDGGLQPRAVTRDLDWGVKVPLNTPDAAGKVLYVWFDAPIGYISATKTWAQREGKDWRPYWLDKETKLVHFIGKDNIVFHCIIFPLMLKLHDYIVPDNVPANEFLNLEGDKMSTSRNWKLDMQDYIDDFIKKENGGPALADCLRYYLTSIAPETKDSDFTWKGFQDAVNGELLNKFGNFINRTMVLMHKLTGGKVPKWHADTVTERDNNLIREIQNAKAKIENLLEEYRFRDALGEVIALSSLGNVYLQETAPWLAAKKLAEGGSAAEEAQKLIDNSLHLSLQLCANLAILINPFLPNTAKKMCYLMKVVDGMLEWKNAGSLKLLSVGYSLRPPELLFRKIEDEEVQYQVEKLKAGLEKAKAAMEAENNVNPVPSTGLAGEPSAVNAAGSVNKSDIAHQTSDIKSEIQYDDFAKLDLRIGTVTACEKVPKADKLLQLTVDMGNEVRTIVSGIAQHFSPESMVGKQVMVVANLAPRKMRGIESQGMILTAEQPDGKLILVGPNESVDNGSGVR</sequence>
<dbReference type="InterPro" id="IPR014758">
    <property type="entry name" value="Met-tRNA_synth"/>
</dbReference>
<dbReference type="InterPro" id="IPR014729">
    <property type="entry name" value="Rossmann-like_a/b/a_fold"/>
</dbReference>
<dbReference type="GO" id="GO:0004825">
    <property type="term" value="F:methionine-tRNA ligase activity"/>
    <property type="evidence" value="ECO:0007669"/>
    <property type="project" value="UniProtKB-UniRule"/>
</dbReference>
<dbReference type="NCBIfam" id="TIGR00398">
    <property type="entry name" value="metG"/>
    <property type="match status" value="1"/>
</dbReference>